<dbReference type="SMART" id="SM01130">
    <property type="entry name" value="DHDPS"/>
    <property type="match status" value="1"/>
</dbReference>
<comment type="caution">
    <text evidence="6">The sequence shown here is derived from an EMBL/GenBank/DDBJ whole genome shotgun (WGS) entry which is preliminary data.</text>
</comment>
<dbReference type="PIRSF" id="PIRSF001365">
    <property type="entry name" value="DHDPS"/>
    <property type="match status" value="1"/>
</dbReference>
<dbReference type="EMBL" id="BNBO01000027">
    <property type="protein sequence ID" value="GHH75779.1"/>
    <property type="molecule type" value="Genomic_DNA"/>
</dbReference>
<evidence type="ECO:0000256" key="3">
    <source>
        <dbReference type="PIRNR" id="PIRNR001365"/>
    </source>
</evidence>
<evidence type="ECO:0000313" key="6">
    <source>
        <dbReference type="EMBL" id="GHH75779.1"/>
    </source>
</evidence>
<dbReference type="Gene3D" id="3.20.20.70">
    <property type="entry name" value="Aldolase class I"/>
    <property type="match status" value="1"/>
</dbReference>
<dbReference type="PANTHER" id="PTHR12128">
    <property type="entry name" value="DIHYDRODIPICOLINATE SYNTHASE"/>
    <property type="match status" value="1"/>
</dbReference>
<proteinExistence type="inferred from homology"/>
<dbReference type="PANTHER" id="PTHR12128:SF66">
    <property type="entry name" value="4-HYDROXY-2-OXOGLUTARATE ALDOLASE, MITOCHONDRIAL"/>
    <property type="match status" value="1"/>
</dbReference>
<dbReference type="GO" id="GO:0008840">
    <property type="term" value="F:4-hydroxy-tetrahydrodipicolinate synthase activity"/>
    <property type="evidence" value="ECO:0007669"/>
    <property type="project" value="TreeGrafter"/>
</dbReference>
<feature type="active site" description="Schiff-base intermediate with substrate" evidence="4">
    <location>
        <position position="167"/>
    </location>
</feature>
<keyword evidence="2 3" id="KW-0456">Lyase</keyword>
<sequence length="295" mass="31164">MTGTVLEGIIAYPVTPFSAADGRVDTDRLAALVDRLVRAGCHAVAPLGSTGESAYLEDEEWYEAAEASVAAVGGRVPAVVGIADLTTRSAVRRARFAERAGADVVMVLPLSYWKLDEREVSRHFTAVADAVGIPVMIYNNPATSGIDLSPELMVSLVERVGNITMVKESSGDVQRMHRLAQLSDGRLPFYNGSNPLALEAFAAGAAGWCTAAACLIPELTLELYRAVRAGDLPAARAAFYRQLPVLQFILKGGLPTTVKAGLALDGFPAGDPRHPLLPLDAGRTGELAELLAAAR</sequence>
<organism evidence="6 7">
    <name type="scientific">Kitasatospora indigofera</name>
    <dbReference type="NCBI Taxonomy" id="67307"/>
    <lineage>
        <taxon>Bacteria</taxon>
        <taxon>Bacillati</taxon>
        <taxon>Actinomycetota</taxon>
        <taxon>Actinomycetes</taxon>
        <taxon>Kitasatosporales</taxon>
        <taxon>Streptomycetaceae</taxon>
        <taxon>Kitasatospora</taxon>
    </lineage>
</organism>
<dbReference type="InterPro" id="IPR013785">
    <property type="entry name" value="Aldolase_TIM"/>
</dbReference>
<dbReference type="PRINTS" id="PR00146">
    <property type="entry name" value="DHPICSNTHASE"/>
</dbReference>
<evidence type="ECO:0000256" key="4">
    <source>
        <dbReference type="PIRSR" id="PIRSR001365-1"/>
    </source>
</evidence>
<evidence type="ECO:0000256" key="2">
    <source>
        <dbReference type="ARBA" id="ARBA00023239"/>
    </source>
</evidence>
<reference evidence="6" key="2">
    <citation type="submission" date="2020-09" db="EMBL/GenBank/DDBJ databases">
        <authorList>
            <person name="Sun Q."/>
            <person name="Ohkuma M."/>
        </authorList>
    </citation>
    <scope>NUCLEOTIDE SEQUENCE</scope>
    <source>
        <strain evidence="6">JCM 4646</strain>
    </source>
</reference>
<dbReference type="SUPFAM" id="SSF51569">
    <property type="entry name" value="Aldolase"/>
    <property type="match status" value="1"/>
</dbReference>
<name>A0A919G1B4_9ACTN</name>
<accession>A0A919G1B4</accession>
<dbReference type="RefSeq" id="WP_190212739.1">
    <property type="nucleotide sequence ID" value="NZ_BNBO01000027.1"/>
</dbReference>
<comment type="similarity">
    <text evidence="1 3">Belongs to the DapA family.</text>
</comment>
<feature type="binding site" evidence="5">
    <location>
        <position position="50"/>
    </location>
    <ligand>
        <name>pyruvate</name>
        <dbReference type="ChEBI" id="CHEBI:15361"/>
    </ligand>
</feature>
<protein>
    <submittedName>
        <fullName evidence="6">Dihydrodipicolinate synthase family protein</fullName>
    </submittedName>
</protein>
<evidence type="ECO:0000313" key="7">
    <source>
        <dbReference type="Proteomes" id="UP000617734"/>
    </source>
</evidence>
<reference evidence="6" key="1">
    <citation type="journal article" date="2014" name="Int. J. Syst. Evol. Microbiol.">
        <title>Complete genome sequence of Corynebacterium casei LMG S-19264T (=DSM 44701T), isolated from a smear-ripened cheese.</title>
        <authorList>
            <consortium name="US DOE Joint Genome Institute (JGI-PGF)"/>
            <person name="Walter F."/>
            <person name="Albersmeier A."/>
            <person name="Kalinowski J."/>
            <person name="Ruckert C."/>
        </authorList>
    </citation>
    <scope>NUCLEOTIDE SEQUENCE</scope>
    <source>
        <strain evidence="6">JCM 4646</strain>
    </source>
</reference>
<dbReference type="CDD" id="cd00408">
    <property type="entry name" value="DHDPS-like"/>
    <property type="match status" value="1"/>
</dbReference>
<dbReference type="Pfam" id="PF00701">
    <property type="entry name" value="DHDPS"/>
    <property type="match status" value="1"/>
</dbReference>
<dbReference type="InterPro" id="IPR002220">
    <property type="entry name" value="DapA-like"/>
</dbReference>
<keyword evidence="7" id="KW-1185">Reference proteome</keyword>
<dbReference type="AlphaFoldDB" id="A0A919G1B4"/>
<gene>
    <name evidence="6" type="ORF">GCM10018781_45480</name>
</gene>
<dbReference type="GO" id="GO:0005829">
    <property type="term" value="C:cytosol"/>
    <property type="evidence" value="ECO:0007669"/>
    <property type="project" value="TreeGrafter"/>
</dbReference>
<dbReference type="GeneID" id="95354932"/>
<dbReference type="Proteomes" id="UP000617734">
    <property type="component" value="Unassembled WGS sequence"/>
</dbReference>
<evidence type="ECO:0000256" key="1">
    <source>
        <dbReference type="ARBA" id="ARBA00007592"/>
    </source>
</evidence>
<evidence type="ECO:0000256" key="5">
    <source>
        <dbReference type="PIRSR" id="PIRSR001365-2"/>
    </source>
</evidence>
<feature type="active site" description="Proton donor/acceptor" evidence="4">
    <location>
        <position position="138"/>
    </location>
</feature>